<sequence length="443" mass="49927">MTLRTKHGTATISQFVDWYRSGALNLEPAFQRNSVWSTRDRQLLIASILHGIPLPSIYLYKQVGRAGRPVYDVIDGKQRLESILLFMGKGPLAQDEGPFTVHESIPDDDPSDHWSWRELPKAVKARIQATELPTIEVEGDLSDVINLFVRINATGKKLTAQERRHANFHHSATLKTAHRLADEHVSTFQQHNLLSRAQIQRMKHVELFTELLLSAVNAGQPLNKKRQIDELIAGGSIDEHRLATAATAVKTAIANTLTVLPNIKSTRFHRSSDFYSLVLLLLRLRDQGALVNNHNSARQKLAGQLLTDFGAGVDEVQDLIQRGKPVPAAKTEHRDYLFTVREGTDSARQRHAREAILRKVVDGVFQEGDLNRVFSPTQRRILWNASAKKRCSWCLKPIERWEELAIDHVHPYVRGGKTTLANADILHRCCNREKGAKTSARGH</sequence>
<dbReference type="GO" id="GO:0004519">
    <property type="term" value="F:endonuclease activity"/>
    <property type="evidence" value="ECO:0007669"/>
    <property type="project" value="InterPro"/>
</dbReference>
<evidence type="ECO:0000313" key="4">
    <source>
        <dbReference type="EMBL" id="CAB4901444.1"/>
    </source>
</evidence>
<dbReference type="PANTHER" id="PTHR39639">
    <property type="entry name" value="CHROMOSOME 16, WHOLE GENOME SHOTGUN SEQUENCE"/>
    <property type="match status" value="1"/>
</dbReference>
<dbReference type="EMBL" id="CAFBMH010000022">
    <property type="protein sequence ID" value="CAB4901444.1"/>
    <property type="molecule type" value="Genomic_DNA"/>
</dbReference>
<gene>
    <name evidence="2" type="ORF">UFOPK2754_00847</name>
    <name evidence="3" type="ORF">UFOPK3139_02768</name>
    <name evidence="4" type="ORF">UFOPK3543_00886</name>
</gene>
<organism evidence="2">
    <name type="scientific">freshwater metagenome</name>
    <dbReference type="NCBI Taxonomy" id="449393"/>
    <lineage>
        <taxon>unclassified sequences</taxon>
        <taxon>metagenomes</taxon>
        <taxon>ecological metagenomes</taxon>
    </lineage>
</organism>
<dbReference type="GO" id="GO:0003676">
    <property type="term" value="F:nucleic acid binding"/>
    <property type="evidence" value="ECO:0007669"/>
    <property type="project" value="InterPro"/>
</dbReference>
<dbReference type="EMBL" id="CAFABA010000161">
    <property type="protein sequence ID" value="CAB4836270.1"/>
    <property type="molecule type" value="Genomic_DNA"/>
</dbReference>
<name>A0A6J6SNH4_9ZZZZ</name>
<feature type="domain" description="HNH nuclease" evidence="1">
    <location>
        <begin position="381"/>
        <end position="432"/>
    </location>
</feature>
<dbReference type="InterPro" id="IPR003615">
    <property type="entry name" value="HNH_nuc"/>
</dbReference>
<dbReference type="Pfam" id="PF03235">
    <property type="entry name" value="GmrSD_N"/>
    <property type="match status" value="1"/>
</dbReference>
<proteinExistence type="predicted"/>
<dbReference type="Pfam" id="PF01844">
    <property type="entry name" value="HNH"/>
    <property type="match status" value="1"/>
</dbReference>
<dbReference type="AlphaFoldDB" id="A0A6J6SNH4"/>
<protein>
    <submittedName>
        <fullName evidence="2">Unannotated protein</fullName>
    </submittedName>
</protein>
<evidence type="ECO:0000313" key="2">
    <source>
        <dbReference type="EMBL" id="CAB4736215.1"/>
    </source>
</evidence>
<dbReference type="InterPro" id="IPR002711">
    <property type="entry name" value="HNH"/>
</dbReference>
<evidence type="ECO:0000313" key="3">
    <source>
        <dbReference type="EMBL" id="CAB4836270.1"/>
    </source>
</evidence>
<dbReference type="PANTHER" id="PTHR39639:SF1">
    <property type="entry name" value="DUF262 DOMAIN-CONTAINING PROTEIN"/>
    <property type="match status" value="1"/>
</dbReference>
<accession>A0A6J6SNH4</accession>
<dbReference type="SMART" id="SM00507">
    <property type="entry name" value="HNHc"/>
    <property type="match status" value="1"/>
</dbReference>
<dbReference type="Gene3D" id="1.10.30.50">
    <property type="match status" value="1"/>
</dbReference>
<dbReference type="EMBL" id="CAEZYR010000022">
    <property type="protein sequence ID" value="CAB4736215.1"/>
    <property type="molecule type" value="Genomic_DNA"/>
</dbReference>
<dbReference type="GO" id="GO:0008270">
    <property type="term" value="F:zinc ion binding"/>
    <property type="evidence" value="ECO:0007669"/>
    <property type="project" value="InterPro"/>
</dbReference>
<dbReference type="InterPro" id="IPR004919">
    <property type="entry name" value="GmrSD_N"/>
</dbReference>
<evidence type="ECO:0000259" key="1">
    <source>
        <dbReference type="SMART" id="SM00507"/>
    </source>
</evidence>
<reference evidence="2" key="1">
    <citation type="submission" date="2020-05" db="EMBL/GenBank/DDBJ databases">
        <authorList>
            <person name="Chiriac C."/>
            <person name="Salcher M."/>
            <person name="Ghai R."/>
            <person name="Kavagutti S V."/>
        </authorList>
    </citation>
    <scope>NUCLEOTIDE SEQUENCE</scope>
</reference>